<keyword evidence="4" id="KW-0862">Zinc</keyword>
<keyword evidence="8" id="KW-1185">Reference proteome</keyword>
<dbReference type="InterPro" id="IPR051453">
    <property type="entry name" value="MBL_Glyoxalase_II"/>
</dbReference>
<dbReference type="SMART" id="SM00849">
    <property type="entry name" value="Lactamase_B"/>
    <property type="match status" value="1"/>
</dbReference>
<dbReference type="InterPro" id="IPR036866">
    <property type="entry name" value="RibonucZ/Hydroxyglut_hydro"/>
</dbReference>
<dbReference type="CDD" id="cd06262">
    <property type="entry name" value="metallo-hydrolase-like_MBL-fold"/>
    <property type="match status" value="1"/>
</dbReference>
<reference evidence="8" key="1">
    <citation type="journal article" date="2019" name="Int. J. Syst. Evol. Microbiol.">
        <title>The Global Catalogue of Microorganisms (GCM) 10K type strain sequencing project: providing services to taxonomists for standard genome sequencing and annotation.</title>
        <authorList>
            <consortium name="The Broad Institute Genomics Platform"/>
            <consortium name="The Broad Institute Genome Sequencing Center for Infectious Disease"/>
            <person name="Wu L."/>
            <person name="Ma J."/>
        </authorList>
    </citation>
    <scope>NUCLEOTIDE SEQUENCE [LARGE SCALE GENOMIC DNA]</scope>
    <source>
        <strain evidence="8">JCM 31921</strain>
    </source>
</reference>
<comment type="cofactor">
    <cofactor evidence="1">
        <name>Zn(2+)</name>
        <dbReference type="ChEBI" id="CHEBI:29105"/>
    </cofactor>
</comment>
<dbReference type="InterPro" id="IPR001279">
    <property type="entry name" value="Metallo-B-lactamas"/>
</dbReference>
<feature type="domain" description="Metallo-beta-lactamase" evidence="6">
    <location>
        <begin position="13"/>
        <end position="195"/>
    </location>
</feature>
<evidence type="ECO:0000256" key="5">
    <source>
        <dbReference type="SAM" id="MobiDB-lite"/>
    </source>
</evidence>
<dbReference type="PANTHER" id="PTHR46233">
    <property type="entry name" value="HYDROXYACYLGLUTATHIONE HYDROLASE GLOC"/>
    <property type="match status" value="1"/>
</dbReference>
<dbReference type="Pfam" id="PF00753">
    <property type="entry name" value="Lactamase_B"/>
    <property type="match status" value="1"/>
</dbReference>
<dbReference type="Gene3D" id="3.60.15.10">
    <property type="entry name" value="Ribonuclease Z/Hydroxyacylglutathione hydrolase-like"/>
    <property type="match status" value="1"/>
</dbReference>
<evidence type="ECO:0000313" key="7">
    <source>
        <dbReference type="EMBL" id="GAA4452419.1"/>
    </source>
</evidence>
<dbReference type="Proteomes" id="UP001501410">
    <property type="component" value="Unassembled WGS sequence"/>
</dbReference>
<evidence type="ECO:0000313" key="8">
    <source>
        <dbReference type="Proteomes" id="UP001501410"/>
    </source>
</evidence>
<keyword evidence="3" id="KW-0378">Hydrolase</keyword>
<feature type="region of interest" description="Disordered" evidence="5">
    <location>
        <begin position="193"/>
        <end position="212"/>
    </location>
</feature>
<dbReference type="RefSeq" id="WP_344823767.1">
    <property type="nucleotide sequence ID" value="NZ_BAABEZ010000014.1"/>
</dbReference>
<dbReference type="PANTHER" id="PTHR46233:SF3">
    <property type="entry name" value="HYDROXYACYLGLUTATHIONE HYDROLASE GLOC"/>
    <property type="match status" value="1"/>
</dbReference>
<evidence type="ECO:0000256" key="3">
    <source>
        <dbReference type="ARBA" id="ARBA00022801"/>
    </source>
</evidence>
<name>A0ABP8MPM2_9BACT</name>
<evidence type="ECO:0000259" key="6">
    <source>
        <dbReference type="SMART" id="SM00849"/>
    </source>
</evidence>
<organism evidence="7 8">
    <name type="scientific">Rurimicrobium arvi</name>
    <dbReference type="NCBI Taxonomy" id="2049916"/>
    <lineage>
        <taxon>Bacteria</taxon>
        <taxon>Pseudomonadati</taxon>
        <taxon>Bacteroidota</taxon>
        <taxon>Chitinophagia</taxon>
        <taxon>Chitinophagales</taxon>
        <taxon>Chitinophagaceae</taxon>
        <taxon>Rurimicrobium</taxon>
    </lineage>
</organism>
<proteinExistence type="predicted"/>
<evidence type="ECO:0000256" key="4">
    <source>
        <dbReference type="ARBA" id="ARBA00022833"/>
    </source>
</evidence>
<evidence type="ECO:0000256" key="2">
    <source>
        <dbReference type="ARBA" id="ARBA00022723"/>
    </source>
</evidence>
<sequence length="212" mass="23633">MLHLQVFTFNPFSENTYLIYNDNQECWIVDPGMINEQECQELFSFIESHQLQPQAIINTHAHIDHILGVDVVAQRYNIPFYLHELEMPVLNNAANTARMFGFEYAGVQTKPGFLSEQHLLRLGNDPVTVLLVPGHSPGSIAFYYEKGDWVISGDALFAGSIGRTDLLLGDHPTLIHSIKTQLLPLPAQTAVHSGHGPSTTIGQELNSNPFLN</sequence>
<feature type="compositionally biased region" description="Polar residues" evidence="5">
    <location>
        <begin position="196"/>
        <end position="212"/>
    </location>
</feature>
<evidence type="ECO:0000256" key="1">
    <source>
        <dbReference type="ARBA" id="ARBA00001947"/>
    </source>
</evidence>
<dbReference type="SUPFAM" id="SSF56281">
    <property type="entry name" value="Metallo-hydrolase/oxidoreductase"/>
    <property type="match status" value="1"/>
</dbReference>
<keyword evidence="2" id="KW-0479">Metal-binding</keyword>
<dbReference type="EMBL" id="BAABEZ010000014">
    <property type="protein sequence ID" value="GAA4452419.1"/>
    <property type="molecule type" value="Genomic_DNA"/>
</dbReference>
<protein>
    <submittedName>
        <fullName evidence="7">MBL fold metallo-hydrolase</fullName>
    </submittedName>
</protein>
<accession>A0ABP8MPM2</accession>
<gene>
    <name evidence="7" type="ORF">GCM10023092_11410</name>
</gene>
<comment type="caution">
    <text evidence="7">The sequence shown here is derived from an EMBL/GenBank/DDBJ whole genome shotgun (WGS) entry which is preliminary data.</text>
</comment>